<dbReference type="InterPro" id="IPR045069">
    <property type="entry name" value="MATE_euk"/>
</dbReference>
<evidence type="ECO:0000256" key="4">
    <source>
        <dbReference type="ARBA" id="ARBA00022989"/>
    </source>
</evidence>
<feature type="transmembrane region" description="Helical" evidence="6">
    <location>
        <begin position="213"/>
        <end position="232"/>
    </location>
</feature>
<accession>A0A0D6QTF8</accession>
<keyword evidence="3 6" id="KW-0812">Transmembrane</keyword>
<evidence type="ECO:0000256" key="1">
    <source>
        <dbReference type="ARBA" id="ARBA00004141"/>
    </source>
</evidence>
<reference evidence="7" key="1">
    <citation type="submission" date="2015-03" db="EMBL/GenBank/DDBJ databases">
        <title>A transcriptome of Araucaria cunninghamii, an australian fine timber species.</title>
        <authorList>
            <person name="Jing Yi C.J.Y."/>
            <person name="Yin San L.Y.S."/>
            <person name="Abdul Karim S.S."/>
            <person name="Wan Azmi N.N."/>
            <person name="Hercus R.R."/>
            <person name="Croft L.L."/>
        </authorList>
    </citation>
    <scope>NUCLEOTIDE SEQUENCE</scope>
    <source>
        <strain evidence="7">MI0301</strain>
        <tissue evidence="7">Leaf</tissue>
    </source>
</reference>
<evidence type="ECO:0000256" key="2">
    <source>
        <dbReference type="ARBA" id="ARBA00010199"/>
    </source>
</evidence>
<evidence type="ECO:0000256" key="3">
    <source>
        <dbReference type="ARBA" id="ARBA00022692"/>
    </source>
</evidence>
<dbReference type="GO" id="GO:1990961">
    <property type="term" value="P:xenobiotic detoxification by transmembrane export across the plasma membrane"/>
    <property type="evidence" value="ECO:0007669"/>
    <property type="project" value="InterPro"/>
</dbReference>
<name>A0A0D6QTF8_ARACU</name>
<feature type="transmembrane region" description="Helical" evidence="6">
    <location>
        <begin position="72"/>
        <end position="90"/>
    </location>
</feature>
<feature type="transmembrane region" description="Helical" evidence="6">
    <location>
        <begin position="362"/>
        <end position="385"/>
    </location>
</feature>
<evidence type="ECO:0000313" key="7">
    <source>
        <dbReference type="EMBL" id="JAG93278.1"/>
    </source>
</evidence>
<organism evidence="7">
    <name type="scientific">Araucaria cunninghamii</name>
    <name type="common">Hoop pine</name>
    <name type="synonym">Moreton Bay pine</name>
    <dbReference type="NCBI Taxonomy" id="56994"/>
    <lineage>
        <taxon>Eukaryota</taxon>
        <taxon>Viridiplantae</taxon>
        <taxon>Streptophyta</taxon>
        <taxon>Embryophyta</taxon>
        <taxon>Tracheophyta</taxon>
        <taxon>Spermatophyta</taxon>
        <taxon>Pinopsida</taxon>
        <taxon>Pinidae</taxon>
        <taxon>Conifers II</taxon>
        <taxon>Araucariales</taxon>
        <taxon>Araucariaceae</taxon>
        <taxon>Araucaria</taxon>
    </lineage>
</organism>
<dbReference type="GO" id="GO:0016020">
    <property type="term" value="C:membrane"/>
    <property type="evidence" value="ECO:0007669"/>
    <property type="project" value="UniProtKB-SubCell"/>
</dbReference>
<feature type="transmembrane region" description="Helical" evidence="6">
    <location>
        <begin position="465"/>
        <end position="488"/>
    </location>
</feature>
<dbReference type="PANTHER" id="PTHR11206">
    <property type="entry name" value="MULTIDRUG RESISTANCE PROTEIN"/>
    <property type="match status" value="1"/>
</dbReference>
<dbReference type="InterPro" id="IPR002528">
    <property type="entry name" value="MATE_fam"/>
</dbReference>
<keyword evidence="4 6" id="KW-1133">Transmembrane helix</keyword>
<evidence type="ECO:0000256" key="6">
    <source>
        <dbReference type="RuleBase" id="RU004914"/>
    </source>
</evidence>
<comment type="similarity">
    <text evidence="2 6">Belongs to the multi antimicrobial extrusion (MATE) (TC 2.A.66.1) family.</text>
</comment>
<dbReference type="AlphaFoldDB" id="A0A0D6QTF8"/>
<dbReference type="GO" id="GO:0015297">
    <property type="term" value="F:antiporter activity"/>
    <property type="evidence" value="ECO:0007669"/>
    <property type="project" value="InterPro"/>
</dbReference>
<feature type="transmembrane region" description="Helical" evidence="6">
    <location>
        <begin position="145"/>
        <end position="163"/>
    </location>
</feature>
<evidence type="ECO:0000256" key="5">
    <source>
        <dbReference type="ARBA" id="ARBA00023136"/>
    </source>
</evidence>
<feature type="transmembrane region" description="Helical" evidence="6">
    <location>
        <begin position="183"/>
        <end position="201"/>
    </location>
</feature>
<feature type="transmembrane region" description="Helical" evidence="6">
    <location>
        <begin position="102"/>
        <end position="125"/>
    </location>
</feature>
<dbReference type="Pfam" id="PF01554">
    <property type="entry name" value="MatE"/>
    <property type="match status" value="2"/>
</dbReference>
<feature type="transmembrane region" description="Helical" evidence="6">
    <location>
        <begin position="438"/>
        <end position="459"/>
    </location>
</feature>
<dbReference type="NCBIfam" id="TIGR00797">
    <property type="entry name" value="matE"/>
    <property type="match status" value="1"/>
</dbReference>
<keyword evidence="5 6" id="KW-0472">Membrane</keyword>
<comment type="subcellular location">
    <subcellularLocation>
        <location evidence="1">Membrane</location>
        <topology evidence="1">Multi-pass membrane protein</topology>
    </subcellularLocation>
</comment>
<dbReference type="GO" id="GO:0042910">
    <property type="term" value="F:xenobiotic transmembrane transporter activity"/>
    <property type="evidence" value="ECO:0007669"/>
    <property type="project" value="InterPro"/>
</dbReference>
<dbReference type="CDD" id="cd13132">
    <property type="entry name" value="MATE_eukaryotic"/>
    <property type="match status" value="1"/>
</dbReference>
<proteinExistence type="inferred from homology"/>
<sequence>MERHDSIQAHGCENHDMLKEPLIANNELIFSFGDRHGVESNEVVDPSDDVKCNGAVIWEEVRKQCWIAGPMVAVNLLQCFLQLISVMMVGHLDELALSSASIATSFAGVSGFSVLMGMASALETLCGQSYGAKQYHMLGIHTQRAIVALLCVSIPLAVVWAYMGQILTAIGQDPSIAFEAGKFARWMIPSLFAYAVLQPLVKFLQTQSIVFPMMFGSAIALCFHVPICWALVFKTGLGNKGAALADSISNWVNVALLALYIKLSPSCKKTWTSFTKESLHDIKHFLQLAVPSAVMICLEFWSFQMLILLSGLLPNPKLETSVLSICLNTVSLSYRIPIGFGAAVSTRVSNELGAGHSRAAHLAVYVMVFMVITETAVIACTLFSMRNVWGYAFSNEREVVDYVASMMPLLAVSTIMDGIQGALSGVARGCGWQKLGAYVNLGAYYMVGIPVAVTLAFVLHMGGKGLWLGIVCGLFTQTILLVIITSCTDWEQQARKARERVYASALPTVTNEIIKDENSQS</sequence>
<feature type="transmembrane region" description="Helical" evidence="6">
    <location>
        <begin position="284"/>
        <end position="312"/>
    </location>
</feature>
<feature type="transmembrane region" description="Helical" evidence="6">
    <location>
        <begin position="244"/>
        <end position="263"/>
    </location>
</feature>
<protein>
    <recommendedName>
        <fullName evidence="6">Protein DETOXIFICATION</fullName>
    </recommendedName>
    <alternativeName>
        <fullName evidence="6">Multidrug and toxic compound extrusion protein</fullName>
    </alternativeName>
</protein>
<dbReference type="EMBL" id="GCKF01047376">
    <property type="protein sequence ID" value="JAG93278.1"/>
    <property type="molecule type" value="Transcribed_RNA"/>
</dbReference>